<gene>
    <name evidence="1" type="ORF">APLA_LOCUS5381</name>
</gene>
<dbReference type="OrthoDB" id="10522300at2759"/>
<dbReference type="Proteomes" id="UP000494106">
    <property type="component" value="Unassembled WGS sequence"/>
</dbReference>
<keyword evidence="2" id="KW-1185">Reference proteome</keyword>
<name>A0A8S0ZL14_ARCPL</name>
<evidence type="ECO:0000313" key="2">
    <source>
        <dbReference type="Proteomes" id="UP000494106"/>
    </source>
</evidence>
<organism evidence="1 2">
    <name type="scientific">Arctia plantaginis</name>
    <name type="common">Wood tiger moth</name>
    <name type="synonym">Phalaena plantaginis</name>
    <dbReference type="NCBI Taxonomy" id="874455"/>
    <lineage>
        <taxon>Eukaryota</taxon>
        <taxon>Metazoa</taxon>
        <taxon>Ecdysozoa</taxon>
        <taxon>Arthropoda</taxon>
        <taxon>Hexapoda</taxon>
        <taxon>Insecta</taxon>
        <taxon>Pterygota</taxon>
        <taxon>Neoptera</taxon>
        <taxon>Endopterygota</taxon>
        <taxon>Lepidoptera</taxon>
        <taxon>Glossata</taxon>
        <taxon>Ditrysia</taxon>
        <taxon>Noctuoidea</taxon>
        <taxon>Erebidae</taxon>
        <taxon>Arctiinae</taxon>
        <taxon>Arctia</taxon>
    </lineage>
</organism>
<reference evidence="1 2" key="1">
    <citation type="submission" date="2020-04" db="EMBL/GenBank/DDBJ databases">
        <authorList>
            <person name="Wallbank WR R."/>
            <person name="Pardo Diaz C."/>
            <person name="Kozak K."/>
            <person name="Martin S."/>
            <person name="Jiggins C."/>
            <person name="Moest M."/>
            <person name="Warren A I."/>
            <person name="Byers J.R.P. K."/>
            <person name="Montejo-Kovacevich G."/>
            <person name="Yen C E."/>
        </authorList>
    </citation>
    <scope>NUCLEOTIDE SEQUENCE [LARGE SCALE GENOMIC DNA]</scope>
</reference>
<sequence length="135" mass="14880">MACISSSIIKKKLHRFILEVFTEGHVSIGSKYIRGLGLFSVYFLVGWRGDARGCGAGGEACGRGAYRQMRRAAPSLGVYRATRQVRGARTAAAARPQSAVTRRRDNTLLRLLYATSRDARVSNVVNNSRPVRRIP</sequence>
<protein>
    <submittedName>
        <fullName evidence="1">Uncharacterized protein</fullName>
    </submittedName>
</protein>
<comment type="caution">
    <text evidence="1">The sequence shown here is derived from an EMBL/GenBank/DDBJ whole genome shotgun (WGS) entry which is preliminary data.</text>
</comment>
<evidence type="ECO:0000313" key="1">
    <source>
        <dbReference type="EMBL" id="CAB3233701.1"/>
    </source>
</evidence>
<proteinExistence type="predicted"/>
<dbReference type="AlphaFoldDB" id="A0A8S0ZL14"/>
<accession>A0A8S0ZL14</accession>
<dbReference type="EMBL" id="CADEBC010000479">
    <property type="protein sequence ID" value="CAB3233701.1"/>
    <property type="molecule type" value="Genomic_DNA"/>
</dbReference>